<keyword evidence="2" id="KW-0547">Nucleotide-binding</keyword>
<evidence type="ECO:0000313" key="6">
    <source>
        <dbReference type="EMBL" id="GMR33801.1"/>
    </source>
</evidence>
<dbReference type="InterPro" id="IPR001245">
    <property type="entry name" value="Ser-Thr/Tyr_kinase_cat_dom"/>
</dbReference>
<keyword evidence="3" id="KW-0479">Metal-binding</keyword>
<dbReference type="InterPro" id="IPR008266">
    <property type="entry name" value="Tyr_kinase_AS"/>
</dbReference>
<dbReference type="EMBL" id="BTRK01000001">
    <property type="protein sequence ID" value="GMR33801.1"/>
    <property type="molecule type" value="Genomic_DNA"/>
</dbReference>
<evidence type="ECO:0000259" key="5">
    <source>
        <dbReference type="PROSITE" id="PS50011"/>
    </source>
</evidence>
<gene>
    <name evidence="6" type="ORF">PMAYCL1PPCAC_03996</name>
</gene>
<feature type="site" description="Important for interaction with phosphotyrosine-binding proteins" evidence="4">
    <location>
        <position position="282"/>
    </location>
</feature>
<dbReference type="PROSITE" id="PS00109">
    <property type="entry name" value="PROTEIN_KINASE_TYR"/>
    <property type="match status" value="1"/>
</dbReference>
<dbReference type="Gene3D" id="1.10.510.10">
    <property type="entry name" value="Transferase(Phosphotransferase) domain 1"/>
    <property type="match status" value="1"/>
</dbReference>
<dbReference type="CDD" id="cd00192">
    <property type="entry name" value="PTKc"/>
    <property type="match status" value="1"/>
</dbReference>
<dbReference type="AlphaFoldDB" id="A0AAN5CA99"/>
<dbReference type="Pfam" id="PF07714">
    <property type="entry name" value="PK_Tyr_Ser-Thr"/>
    <property type="match status" value="1"/>
</dbReference>
<dbReference type="Proteomes" id="UP001328107">
    <property type="component" value="Unassembled WGS sequence"/>
</dbReference>
<keyword evidence="3" id="KW-0460">Magnesium</keyword>
<accession>A0AAN5CA99</accession>
<dbReference type="GO" id="GO:0043235">
    <property type="term" value="C:receptor complex"/>
    <property type="evidence" value="ECO:0007669"/>
    <property type="project" value="TreeGrafter"/>
</dbReference>
<dbReference type="PROSITE" id="PS50011">
    <property type="entry name" value="PROTEIN_KINASE_DOM"/>
    <property type="match status" value="1"/>
</dbReference>
<comment type="caution">
    <text evidence="6">The sequence shown here is derived from an EMBL/GenBank/DDBJ whole genome shotgun (WGS) entry which is preliminary data.</text>
</comment>
<keyword evidence="7" id="KW-1185">Reference proteome</keyword>
<dbReference type="FunFam" id="1.10.510.10:FF:001384">
    <property type="entry name" value="C-type lectin"/>
    <property type="match status" value="1"/>
</dbReference>
<dbReference type="PANTHER" id="PTHR24416">
    <property type="entry name" value="TYROSINE-PROTEIN KINASE RECEPTOR"/>
    <property type="match status" value="1"/>
</dbReference>
<dbReference type="PRINTS" id="PR00109">
    <property type="entry name" value="TYRKINASE"/>
</dbReference>
<organism evidence="6 7">
    <name type="scientific">Pristionchus mayeri</name>
    <dbReference type="NCBI Taxonomy" id="1317129"/>
    <lineage>
        <taxon>Eukaryota</taxon>
        <taxon>Metazoa</taxon>
        <taxon>Ecdysozoa</taxon>
        <taxon>Nematoda</taxon>
        <taxon>Chromadorea</taxon>
        <taxon>Rhabditida</taxon>
        <taxon>Rhabditina</taxon>
        <taxon>Diplogasteromorpha</taxon>
        <taxon>Diplogasteroidea</taxon>
        <taxon>Neodiplogasteridae</taxon>
        <taxon>Pristionchus</taxon>
    </lineage>
</organism>
<evidence type="ECO:0000256" key="2">
    <source>
        <dbReference type="PIRSR" id="PIRSR000615-2"/>
    </source>
</evidence>
<feature type="active site" description="Proton acceptor" evidence="1">
    <location>
        <position position="139"/>
    </location>
</feature>
<keyword evidence="2" id="KW-0067">ATP-binding</keyword>
<dbReference type="GO" id="GO:0005886">
    <property type="term" value="C:plasma membrane"/>
    <property type="evidence" value="ECO:0007669"/>
    <property type="project" value="TreeGrafter"/>
</dbReference>
<dbReference type="GO" id="GO:0004714">
    <property type="term" value="F:transmembrane receptor protein tyrosine kinase activity"/>
    <property type="evidence" value="ECO:0007669"/>
    <property type="project" value="TreeGrafter"/>
</dbReference>
<feature type="binding site" evidence="2">
    <location>
        <position position="32"/>
    </location>
    <ligand>
        <name>ATP</name>
        <dbReference type="ChEBI" id="CHEBI:30616"/>
    </ligand>
</feature>
<name>A0AAN5CA99_9BILA</name>
<evidence type="ECO:0000256" key="4">
    <source>
        <dbReference type="PIRSR" id="PIRSR000615-4"/>
    </source>
</evidence>
<dbReference type="PIRSF" id="PIRSF000615">
    <property type="entry name" value="TyrPK_CSF1-R"/>
    <property type="match status" value="1"/>
</dbReference>
<dbReference type="SMART" id="SM00219">
    <property type="entry name" value="TyrKc"/>
    <property type="match status" value="1"/>
</dbReference>
<feature type="domain" description="Protein kinase" evidence="5">
    <location>
        <begin position="1"/>
        <end position="283"/>
    </location>
</feature>
<proteinExistence type="predicted"/>
<feature type="binding site" evidence="3">
    <location>
        <position position="144"/>
    </location>
    <ligand>
        <name>Mg(2+)</name>
        <dbReference type="ChEBI" id="CHEBI:18420"/>
    </ligand>
</feature>
<sequence>GRILAKNIPSGMGRYIAELAALANNNDEVAVKILHENADAQSEYNFRSEIDIMKRIGYHERLVNMLACVTLSEPILLICEYCINGDLLKFMRKRRNFMLENPDETAENKIITVEKQLMFAIQIAYGLEYLASQGFIHRDIAARNILVDHQESCKIGDFGLARAIDEEHQTYQANGGKLPLMWMSPEAIDKYEFSTASDVWSFGVILFEIVTLGGSLYSGWPAAELLPRLKRGERMERPDNCSLILYGLMLKCWSVKPSDRPTFTDLRKELGSLLEDIDEHGYYLKLNAQACYYVLESN</sequence>
<feature type="binding site" evidence="2">
    <location>
        <position position="143"/>
    </location>
    <ligand>
        <name>ATP</name>
        <dbReference type="ChEBI" id="CHEBI:30616"/>
    </ligand>
</feature>
<feature type="non-terminal residue" evidence="6">
    <location>
        <position position="298"/>
    </location>
</feature>
<reference evidence="7" key="1">
    <citation type="submission" date="2022-10" db="EMBL/GenBank/DDBJ databases">
        <title>Genome assembly of Pristionchus species.</title>
        <authorList>
            <person name="Yoshida K."/>
            <person name="Sommer R.J."/>
        </authorList>
    </citation>
    <scope>NUCLEOTIDE SEQUENCE [LARGE SCALE GENOMIC DNA]</scope>
    <source>
        <strain evidence="7">RS5460</strain>
    </source>
</reference>
<evidence type="ECO:0000313" key="7">
    <source>
        <dbReference type="Proteomes" id="UP001328107"/>
    </source>
</evidence>
<dbReference type="Gene3D" id="3.30.200.20">
    <property type="entry name" value="Phosphorylase Kinase, domain 1"/>
    <property type="match status" value="1"/>
</dbReference>
<dbReference type="GO" id="GO:0005524">
    <property type="term" value="F:ATP binding"/>
    <property type="evidence" value="ECO:0007669"/>
    <property type="project" value="UniProtKB-KW"/>
</dbReference>
<dbReference type="InterPro" id="IPR011009">
    <property type="entry name" value="Kinase-like_dom_sf"/>
</dbReference>
<dbReference type="InterPro" id="IPR020635">
    <property type="entry name" value="Tyr_kinase_cat_dom"/>
</dbReference>
<dbReference type="PANTHER" id="PTHR24416:SF583">
    <property type="entry name" value="RECEPTOR PROTEIN-TYROSINE KINASE"/>
    <property type="match status" value="1"/>
</dbReference>
<dbReference type="GO" id="GO:0046872">
    <property type="term" value="F:metal ion binding"/>
    <property type="evidence" value="ECO:0007669"/>
    <property type="project" value="UniProtKB-KW"/>
</dbReference>
<dbReference type="GO" id="GO:0007169">
    <property type="term" value="P:cell surface receptor protein tyrosine kinase signaling pathway"/>
    <property type="evidence" value="ECO:0007669"/>
    <property type="project" value="TreeGrafter"/>
</dbReference>
<feature type="non-terminal residue" evidence="6">
    <location>
        <position position="1"/>
    </location>
</feature>
<evidence type="ECO:0000256" key="1">
    <source>
        <dbReference type="PIRSR" id="PIRSR000615-1"/>
    </source>
</evidence>
<evidence type="ECO:0000256" key="3">
    <source>
        <dbReference type="PIRSR" id="PIRSR000615-3"/>
    </source>
</evidence>
<dbReference type="InterPro" id="IPR000719">
    <property type="entry name" value="Prot_kinase_dom"/>
</dbReference>
<feature type="binding site" evidence="2">
    <location>
        <begin position="80"/>
        <end position="86"/>
    </location>
    <ligand>
        <name>ATP</name>
        <dbReference type="ChEBI" id="CHEBI:30616"/>
    </ligand>
</feature>
<dbReference type="InterPro" id="IPR050122">
    <property type="entry name" value="RTK"/>
</dbReference>
<feature type="binding site" evidence="3">
    <location>
        <position position="157"/>
    </location>
    <ligand>
        <name>Mg(2+)</name>
        <dbReference type="ChEBI" id="CHEBI:18420"/>
    </ligand>
</feature>
<dbReference type="SUPFAM" id="SSF56112">
    <property type="entry name" value="Protein kinase-like (PK-like)"/>
    <property type="match status" value="1"/>
</dbReference>
<protein>
    <recommendedName>
        <fullName evidence="5">Protein kinase domain-containing protein</fullName>
    </recommendedName>
</protein>